<name>A0A3Q8WT95_9ACTO</name>
<protein>
    <submittedName>
        <fullName evidence="1">Glutathione synthetase</fullName>
    </submittedName>
</protein>
<dbReference type="InterPro" id="IPR053191">
    <property type="entry name" value="DcsG_Biosynth_Enzyme"/>
</dbReference>
<dbReference type="EMBL" id="CP034438">
    <property type="protein sequence ID" value="AZN29810.1"/>
    <property type="molecule type" value="Genomic_DNA"/>
</dbReference>
<dbReference type="PANTHER" id="PTHR39217:SF1">
    <property type="entry name" value="GLUTATHIONE SYNTHETASE"/>
    <property type="match status" value="1"/>
</dbReference>
<sequence>MSDPIVTLVTSQDFPQLDADEAGLPDALRDRGLEPRIAIWNDPSVDWSQAGTVVVRSVRDYATDRKGFLEWAESVPRLLNSASVMKWNTDKHYLQELAKRGMPTIATTWLEPSKSFGRNQVHTRFPAMGDFVVKPAISSGGRGTGRYTSTDALSRMRAITDAMHHLERGRSVMVQRYHEEVDRSGEVSLIYLNGLPSYKVEKEPMLHPRFEGGDTVHEEIARSSDATEQEWRWGERIRQSLHSYIKEQSGRDELLLFNRVDIVRGGPNDEEEFYVMEISLIDGSLYLSADEDNLSKFADAIAVRAFW</sequence>
<reference evidence="1 2" key="1">
    <citation type="submission" date="2018-12" db="EMBL/GenBank/DDBJ databases">
        <title>Complete genome sequence of Flaviflexus salsibiostraticola KCTC 33148.</title>
        <authorList>
            <person name="Bae J.-W."/>
        </authorList>
    </citation>
    <scope>NUCLEOTIDE SEQUENCE [LARGE SCALE GENOMIC DNA]</scope>
    <source>
        <strain evidence="1 2">KCTC 33148</strain>
    </source>
</reference>
<gene>
    <name evidence="1" type="ORF">EJO69_05440</name>
</gene>
<keyword evidence="2" id="KW-1185">Reference proteome</keyword>
<dbReference type="KEGG" id="fsl:EJO69_05440"/>
<dbReference type="OrthoDB" id="3373978at2"/>
<dbReference type="PANTHER" id="PTHR39217">
    <property type="match status" value="1"/>
</dbReference>
<dbReference type="AlphaFoldDB" id="A0A3Q8WT95"/>
<evidence type="ECO:0000313" key="1">
    <source>
        <dbReference type="EMBL" id="AZN29810.1"/>
    </source>
</evidence>
<dbReference type="RefSeq" id="WP_126040019.1">
    <property type="nucleotide sequence ID" value="NZ_CP034438.1"/>
</dbReference>
<dbReference type="Proteomes" id="UP000270021">
    <property type="component" value="Chromosome"/>
</dbReference>
<dbReference type="SUPFAM" id="SSF56059">
    <property type="entry name" value="Glutathione synthetase ATP-binding domain-like"/>
    <property type="match status" value="1"/>
</dbReference>
<organism evidence="1 2">
    <name type="scientific">Flaviflexus salsibiostraticola</name>
    <dbReference type="NCBI Taxonomy" id="1282737"/>
    <lineage>
        <taxon>Bacteria</taxon>
        <taxon>Bacillati</taxon>
        <taxon>Actinomycetota</taxon>
        <taxon>Actinomycetes</taxon>
        <taxon>Actinomycetales</taxon>
        <taxon>Actinomycetaceae</taxon>
        <taxon>Flaviflexus</taxon>
    </lineage>
</organism>
<accession>A0A3Q8WT95</accession>
<evidence type="ECO:0000313" key="2">
    <source>
        <dbReference type="Proteomes" id="UP000270021"/>
    </source>
</evidence>
<proteinExistence type="predicted"/>